<protein>
    <submittedName>
        <fullName evidence="1">Uncharacterized protein</fullName>
    </submittedName>
</protein>
<dbReference type="AlphaFoldDB" id="A0A917NVR2"/>
<sequence length="153" mass="16209">MIMAPTVPAGLALGPGWNAVHTSRGRAAADLRVSRDGVTVDVRLERCAAGRLRDTYPVGAHDVEVRVGAGCPQAVRTELLRTLTDAVLAADPRCRRVVHAVRVGDADGLASARSAGFRHAVDVDLGREELGLLVKEPDWVTATDMDLDRVPGA</sequence>
<name>A0A917NVR2_9ACTN</name>
<accession>A0A917NVR2</accession>
<reference evidence="1" key="2">
    <citation type="submission" date="2020-09" db="EMBL/GenBank/DDBJ databases">
        <authorList>
            <person name="Sun Q."/>
            <person name="Ohkuma M."/>
        </authorList>
    </citation>
    <scope>NUCLEOTIDE SEQUENCE</scope>
    <source>
        <strain evidence="1">JCM 3086</strain>
    </source>
</reference>
<evidence type="ECO:0000313" key="1">
    <source>
        <dbReference type="EMBL" id="GGJ34165.1"/>
    </source>
</evidence>
<dbReference type="Gene3D" id="3.40.630.30">
    <property type="match status" value="1"/>
</dbReference>
<comment type="caution">
    <text evidence="1">The sequence shown here is derived from an EMBL/GenBank/DDBJ whole genome shotgun (WGS) entry which is preliminary data.</text>
</comment>
<dbReference type="RefSeq" id="WP_189313644.1">
    <property type="nucleotide sequence ID" value="NZ_BMQA01000018.1"/>
</dbReference>
<dbReference type="EMBL" id="BMQA01000018">
    <property type="protein sequence ID" value="GGJ34165.1"/>
    <property type="molecule type" value="Genomic_DNA"/>
</dbReference>
<evidence type="ECO:0000313" key="2">
    <source>
        <dbReference type="Proteomes" id="UP000657574"/>
    </source>
</evidence>
<gene>
    <name evidence="1" type="ORF">GCM10010121_051730</name>
</gene>
<proteinExistence type="predicted"/>
<organism evidence="1 2">
    <name type="scientific">Streptomyces brasiliensis</name>
    <dbReference type="NCBI Taxonomy" id="1954"/>
    <lineage>
        <taxon>Bacteria</taxon>
        <taxon>Bacillati</taxon>
        <taxon>Actinomycetota</taxon>
        <taxon>Actinomycetes</taxon>
        <taxon>Kitasatosporales</taxon>
        <taxon>Streptomycetaceae</taxon>
        <taxon>Streptomyces</taxon>
    </lineage>
</organism>
<reference evidence="1" key="1">
    <citation type="journal article" date="2014" name="Int. J. Syst. Evol. Microbiol.">
        <title>Complete genome sequence of Corynebacterium casei LMG S-19264T (=DSM 44701T), isolated from a smear-ripened cheese.</title>
        <authorList>
            <consortium name="US DOE Joint Genome Institute (JGI-PGF)"/>
            <person name="Walter F."/>
            <person name="Albersmeier A."/>
            <person name="Kalinowski J."/>
            <person name="Ruckert C."/>
        </authorList>
    </citation>
    <scope>NUCLEOTIDE SEQUENCE</scope>
    <source>
        <strain evidence="1">JCM 3086</strain>
    </source>
</reference>
<dbReference type="Proteomes" id="UP000657574">
    <property type="component" value="Unassembled WGS sequence"/>
</dbReference>
<keyword evidence="2" id="KW-1185">Reference proteome</keyword>